<reference evidence="2" key="1">
    <citation type="submission" date="2018-07" db="EMBL/GenBank/DDBJ databases">
        <authorList>
            <consortium name="GenomeTrakr network: Whole genome sequencing for foodborne pathogen traceback"/>
        </authorList>
    </citation>
    <scope>NUCLEOTIDE SEQUENCE [LARGE SCALE GENOMIC DNA]</scope>
    <source>
        <strain evidence="2">FDA00013282</strain>
    </source>
</reference>
<dbReference type="Proteomes" id="UP000885264">
    <property type="component" value="Unassembled WGS sequence"/>
</dbReference>
<dbReference type="InterPro" id="IPR036390">
    <property type="entry name" value="WH_DNA-bd_sf"/>
</dbReference>
<dbReference type="PANTHER" id="PTHR30185:SF14">
    <property type="entry name" value="STATIONARY PHASE-INDUCIBLE PROTEIN CSIE-RELATED"/>
    <property type="match status" value="1"/>
</dbReference>
<accession>A0A403F9Y9</accession>
<proteinExistence type="predicted"/>
<feature type="domain" description="Helix-turn-helix type 11" evidence="1">
    <location>
        <begin position="5"/>
        <end position="60"/>
    </location>
</feature>
<protein>
    <submittedName>
        <fullName evidence="2">Transcriptional regulator</fullName>
    </submittedName>
</protein>
<sequence>MLSERQLKLVDILEQQPCSLGELARQTGVSSRTILRDIDYLNFTLSDKAYIQAGGSAGYQLEIVDRRSFFQLLQRHDNDDRLLAYLLLNAFTPRAQLACTLNLPEAWVAERLSRLKLRYERAFCLASRPGADHFIDEPEVKRIILLANLRPGRREPGYQSPRHPPLLERAGIPFPRIFHHPGELCTS</sequence>
<dbReference type="Pfam" id="PF08279">
    <property type="entry name" value="HTH_11"/>
    <property type="match status" value="1"/>
</dbReference>
<dbReference type="InterPro" id="IPR013196">
    <property type="entry name" value="HTH_11"/>
</dbReference>
<dbReference type="SUPFAM" id="SSF46785">
    <property type="entry name" value="Winged helix' DNA-binding domain"/>
    <property type="match status" value="1"/>
</dbReference>
<name>A0A403F9Y9_SALER</name>
<dbReference type="InterPro" id="IPR050661">
    <property type="entry name" value="BglG_antiterminators"/>
</dbReference>
<dbReference type="Gene3D" id="1.10.10.10">
    <property type="entry name" value="Winged helix-like DNA-binding domain superfamily/Winged helix DNA-binding domain"/>
    <property type="match status" value="1"/>
</dbReference>
<evidence type="ECO:0000313" key="2">
    <source>
        <dbReference type="EMBL" id="MJX49903.1"/>
    </source>
</evidence>
<gene>
    <name evidence="2" type="ORF">DTA53_24590</name>
</gene>
<dbReference type="InterPro" id="IPR036388">
    <property type="entry name" value="WH-like_DNA-bd_sf"/>
</dbReference>
<comment type="caution">
    <text evidence="2">The sequence shown here is derived from an EMBL/GenBank/DDBJ whole genome shotgun (WGS) entry which is preliminary data.</text>
</comment>
<evidence type="ECO:0000259" key="1">
    <source>
        <dbReference type="Pfam" id="PF08279"/>
    </source>
</evidence>
<organism evidence="2">
    <name type="scientific">Salmonella enterica</name>
    <name type="common">Salmonella choleraesuis</name>
    <dbReference type="NCBI Taxonomy" id="28901"/>
    <lineage>
        <taxon>Bacteria</taxon>
        <taxon>Pseudomonadati</taxon>
        <taxon>Pseudomonadota</taxon>
        <taxon>Gammaproteobacteria</taxon>
        <taxon>Enterobacterales</taxon>
        <taxon>Enterobacteriaceae</taxon>
        <taxon>Salmonella</taxon>
    </lineage>
</organism>
<dbReference type="AlphaFoldDB" id="A0A403F9Y9"/>
<dbReference type="EMBL" id="RTRY01000058">
    <property type="protein sequence ID" value="MJX49903.1"/>
    <property type="molecule type" value="Genomic_DNA"/>
</dbReference>
<dbReference type="PANTHER" id="PTHR30185">
    <property type="entry name" value="CRYPTIC BETA-GLUCOSIDE BGL OPERON ANTITERMINATOR"/>
    <property type="match status" value="1"/>
</dbReference>